<protein>
    <submittedName>
        <fullName evidence="2">ParA family protein</fullName>
    </submittedName>
</protein>
<reference evidence="3" key="1">
    <citation type="journal article" date="2019" name="Int. J. Syst. Evol. Microbiol.">
        <title>The Global Catalogue of Microorganisms (GCM) 10K type strain sequencing project: providing services to taxonomists for standard genome sequencing and annotation.</title>
        <authorList>
            <consortium name="The Broad Institute Genomics Platform"/>
            <consortium name="The Broad Institute Genome Sequencing Center for Infectious Disease"/>
            <person name="Wu L."/>
            <person name="Ma J."/>
        </authorList>
    </citation>
    <scope>NUCLEOTIDE SEQUENCE [LARGE SCALE GENOMIC DNA]</scope>
    <source>
        <strain evidence="3">KACC 11299</strain>
    </source>
</reference>
<dbReference type="Pfam" id="PF13614">
    <property type="entry name" value="AAA_31"/>
    <property type="match status" value="1"/>
</dbReference>
<name>A0ABW0U2A2_9BACL</name>
<gene>
    <name evidence="2" type="ORF">ACFPTP_16090</name>
</gene>
<dbReference type="SUPFAM" id="SSF52540">
    <property type="entry name" value="P-loop containing nucleoside triphosphate hydrolases"/>
    <property type="match status" value="1"/>
</dbReference>
<evidence type="ECO:0000313" key="2">
    <source>
        <dbReference type="EMBL" id="MFC5604756.1"/>
    </source>
</evidence>
<sequence>MGKVISLINWKGGVGKSTLTLHLGVGLQKITNKRVLLVDLDPQCNLSFLALGVESYYESVYERGMATLKDVFDGYFNDKNVDGSSVTHEKLVNDSPSSAFDKIDMILSHQDLVLMDLILARSQKKGKDHKEVTRNEIEKLSILKTLLDQVKDDYEYVLLDCPPNVNTVTQNAFYASDYFVVPVKPDFLSTTGISLIVKYMDKFNADFERMHDYAEMPGPYVHTKFGGIIFNMVDEYKNEPKATHFETIQTVSAQHTGKTFDRYITNGDGIAVAASVNLPVYSFKYLSRSRDNAAKQSIYFSNLTEEFIGKLV</sequence>
<comment type="caution">
    <text evidence="2">The sequence shown here is derived from an EMBL/GenBank/DDBJ whole genome shotgun (WGS) entry which is preliminary data.</text>
</comment>
<dbReference type="EMBL" id="JBHSNP010000029">
    <property type="protein sequence ID" value="MFC5604756.1"/>
    <property type="molecule type" value="Genomic_DNA"/>
</dbReference>
<organism evidence="2 3">
    <name type="scientific">Sporosarcina koreensis</name>
    <dbReference type="NCBI Taxonomy" id="334735"/>
    <lineage>
        <taxon>Bacteria</taxon>
        <taxon>Bacillati</taxon>
        <taxon>Bacillota</taxon>
        <taxon>Bacilli</taxon>
        <taxon>Bacillales</taxon>
        <taxon>Caryophanaceae</taxon>
        <taxon>Sporosarcina</taxon>
    </lineage>
</organism>
<proteinExistence type="predicted"/>
<dbReference type="InterPro" id="IPR027417">
    <property type="entry name" value="P-loop_NTPase"/>
</dbReference>
<dbReference type="CDD" id="cd02042">
    <property type="entry name" value="ParAB_family"/>
    <property type="match status" value="1"/>
</dbReference>
<evidence type="ECO:0000313" key="3">
    <source>
        <dbReference type="Proteomes" id="UP001596071"/>
    </source>
</evidence>
<evidence type="ECO:0000259" key="1">
    <source>
        <dbReference type="Pfam" id="PF13614"/>
    </source>
</evidence>
<dbReference type="PANTHER" id="PTHR13696:SF99">
    <property type="entry name" value="COBYRINIC ACID AC-DIAMIDE SYNTHASE"/>
    <property type="match status" value="1"/>
</dbReference>
<dbReference type="RefSeq" id="WP_381446893.1">
    <property type="nucleotide sequence ID" value="NZ_JBHSNP010000029.1"/>
</dbReference>
<dbReference type="InterPro" id="IPR025669">
    <property type="entry name" value="AAA_dom"/>
</dbReference>
<dbReference type="PANTHER" id="PTHR13696">
    <property type="entry name" value="P-LOOP CONTAINING NUCLEOSIDE TRIPHOSPHATE HYDROLASE"/>
    <property type="match status" value="1"/>
</dbReference>
<dbReference type="InterPro" id="IPR050678">
    <property type="entry name" value="DNA_Partitioning_ATPase"/>
</dbReference>
<dbReference type="Proteomes" id="UP001596071">
    <property type="component" value="Unassembled WGS sequence"/>
</dbReference>
<feature type="domain" description="AAA" evidence="1">
    <location>
        <begin position="3"/>
        <end position="206"/>
    </location>
</feature>
<accession>A0ABW0U2A2</accession>
<dbReference type="Gene3D" id="3.40.50.300">
    <property type="entry name" value="P-loop containing nucleotide triphosphate hydrolases"/>
    <property type="match status" value="1"/>
</dbReference>
<keyword evidence="3" id="KW-1185">Reference proteome</keyword>